<feature type="transmembrane region" description="Helical" evidence="8">
    <location>
        <begin position="286"/>
        <end position="305"/>
    </location>
</feature>
<evidence type="ECO:0000313" key="11">
    <source>
        <dbReference type="Proteomes" id="UP000030361"/>
    </source>
</evidence>
<keyword evidence="11" id="KW-1185">Reference proteome</keyword>
<evidence type="ECO:0000256" key="5">
    <source>
        <dbReference type="ARBA" id="ARBA00022692"/>
    </source>
</evidence>
<feature type="transmembrane region" description="Helical" evidence="8">
    <location>
        <begin position="79"/>
        <end position="96"/>
    </location>
</feature>
<dbReference type="RefSeq" id="WP_035166559.1">
    <property type="nucleotide sequence ID" value="NZ_CP018906.1"/>
</dbReference>
<evidence type="ECO:0000313" key="10">
    <source>
        <dbReference type="EMBL" id="AQW21165.1"/>
    </source>
</evidence>
<dbReference type="NCBIfam" id="TIGR00710">
    <property type="entry name" value="efflux_Bcr_CflA"/>
    <property type="match status" value="1"/>
</dbReference>
<feature type="transmembrane region" description="Helical" evidence="8">
    <location>
        <begin position="46"/>
        <end position="67"/>
    </location>
</feature>
<reference evidence="10 11" key="1">
    <citation type="journal article" date="2015" name="Genome Announc.">
        <title>Genome Sequence of Lactobacillus curieae CCTCC M 2011381T, a Novel Producer of Gamma-aminobutyric Acid.</title>
        <authorList>
            <person name="Wang Y."/>
            <person name="Wang Y."/>
            <person name="Lang C."/>
            <person name="Wei D."/>
            <person name="Xu P."/>
            <person name="Xie J."/>
        </authorList>
    </citation>
    <scope>NUCLEOTIDE SEQUENCE [LARGE SCALE GENOMIC DNA]</scope>
    <source>
        <strain evidence="10 11">CCTCC M 2011381</strain>
    </source>
</reference>
<evidence type="ECO:0000256" key="8">
    <source>
        <dbReference type="RuleBase" id="RU365088"/>
    </source>
</evidence>
<dbReference type="InterPro" id="IPR020846">
    <property type="entry name" value="MFS_dom"/>
</dbReference>
<dbReference type="InterPro" id="IPR036259">
    <property type="entry name" value="MFS_trans_sf"/>
</dbReference>
<evidence type="ECO:0000256" key="4">
    <source>
        <dbReference type="ARBA" id="ARBA00022475"/>
    </source>
</evidence>
<evidence type="ECO:0000256" key="3">
    <source>
        <dbReference type="ARBA" id="ARBA00022448"/>
    </source>
</evidence>
<keyword evidence="5 8" id="KW-0812">Transmembrane</keyword>
<comment type="subcellular location">
    <subcellularLocation>
        <location evidence="1 8">Cell membrane</location>
        <topology evidence="1 8">Multi-pass membrane protein</topology>
    </subcellularLocation>
</comment>
<dbReference type="GO" id="GO:1990961">
    <property type="term" value="P:xenobiotic detoxification by transmembrane export across the plasma membrane"/>
    <property type="evidence" value="ECO:0007669"/>
    <property type="project" value="InterPro"/>
</dbReference>
<feature type="domain" description="Major facilitator superfamily (MFS) profile" evidence="9">
    <location>
        <begin position="13"/>
        <end position="393"/>
    </location>
</feature>
<dbReference type="GO" id="GO:0042910">
    <property type="term" value="F:xenobiotic transmembrane transporter activity"/>
    <property type="evidence" value="ECO:0007669"/>
    <property type="project" value="InterPro"/>
</dbReference>
<comment type="similarity">
    <text evidence="2 8">Belongs to the major facilitator superfamily. Bcr/CmlA family.</text>
</comment>
<dbReference type="PROSITE" id="PS50850">
    <property type="entry name" value="MFS"/>
    <property type="match status" value="1"/>
</dbReference>
<feature type="transmembrane region" description="Helical" evidence="8">
    <location>
        <begin position="168"/>
        <end position="187"/>
    </location>
</feature>
<protein>
    <recommendedName>
        <fullName evidence="8">Bcr/CflA family efflux transporter</fullName>
    </recommendedName>
</protein>
<keyword evidence="6 8" id="KW-1133">Transmembrane helix</keyword>
<keyword evidence="3 8" id="KW-0813">Transport</keyword>
<dbReference type="PANTHER" id="PTHR23502">
    <property type="entry name" value="MAJOR FACILITATOR SUPERFAMILY"/>
    <property type="match status" value="1"/>
</dbReference>
<dbReference type="KEGG" id="lcu:PL11_004130"/>
<dbReference type="CDD" id="cd17320">
    <property type="entry name" value="MFS_MdfA_MDR_like"/>
    <property type="match status" value="1"/>
</dbReference>
<gene>
    <name evidence="10" type="ORF">PL11_004130</name>
</gene>
<dbReference type="OrthoDB" id="9800416at2"/>
<feature type="transmembrane region" description="Helical" evidence="8">
    <location>
        <begin position="217"/>
        <end position="235"/>
    </location>
</feature>
<dbReference type="InterPro" id="IPR004812">
    <property type="entry name" value="Efflux_drug-R_Bcr/CmlA"/>
</dbReference>
<proteinExistence type="inferred from homology"/>
<dbReference type="Proteomes" id="UP000030361">
    <property type="component" value="Chromosome"/>
</dbReference>
<accession>A0A1S6QHT0</accession>
<dbReference type="PANTHER" id="PTHR23502:SF132">
    <property type="entry name" value="POLYAMINE TRANSPORTER 2-RELATED"/>
    <property type="match status" value="1"/>
</dbReference>
<dbReference type="Gene3D" id="1.20.1720.10">
    <property type="entry name" value="Multidrug resistance protein D"/>
    <property type="match status" value="1"/>
</dbReference>
<evidence type="ECO:0000256" key="2">
    <source>
        <dbReference type="ARBA" id="ARBA00006236"/>
    </source>
</evidence>
<comment type="caution">
    <text evidence="8">Lacks conserved residue(s) required for the propagation of feature annotation.</text>
</comment>
<dbReference type="AlphaFoldDB" id="A0A1S6QHT0"/>
<evidence type="ECO:0000256" key="1">
    <source>
        <dbReference type="ARBA" id="ARBA00004651"/>
    </source>
</evidence>
<feature type="transmembrane region" description="Helical" evidence="8">
    <location>
        <begin position="372"/>
        <end position="392"/>
    </location>
</feature>
<dbReference type="GO" id="GO:0005886">
    <property type="term" value="C:plasma membrane"/>
    <property type="evidence" value="ECO:0007669"/>
    <property type="project" value="UniProtKB-SubCell"/>
</dbReference>
<name>A0A1S6QHT0_9LACO</name>
<organism evidence="10 11">
    <name type="scientific">Lentilactobacillus curieae</name>
    <dbReference type="NCBI Taxonomy" id="1138822"/>
    <lineage>
        <taxon>Bacteria</taxon>
        <taxon>Bacillati</taxon>
        <taxon>Bacillota</taxon>
        <taxon>Bacilli</taxon>
        <taxon>Lactobacillales</taxon>
        <taxon>Lactobacillaceae</taxon>
        <taxon>Lentilactobacillus</taxon>
    </lineage>
</organism>
<dbReference type="SUPFAM" id="SSF103473">
    <property type="entry name" value="MFS general substrate transporter"/>
    <property type="match status" value="1"/>
</dbReference>
<evidence type="ECO:0000259" key="9">
    <source>
        <dbReference type="PROSITE" id="PS50850"/>
    </source>
</evidence>
<dbReference type="PROSITE" id="PS00216">
    <property type="entry name" value="SUGAR_TRANSPORT_1"/>
    <property type="match status" value="1"/>
</dbReference>
<dbReference type="InterPro" id="IPR005829">
    <property type="entry name" value="Sugar_transporter_CS"/>
</dbReference>
<evidence type="ECO:0000256" key="6">
    <source>
        <dbReference type="ARBA" id="ARBA00022989"/>
    </source>
</evidence>
<feature type="transmembrane region" description="Helical" evidence="8">
    <location>
        <begin position="137"/>
        <end position="162"/>
    </location>
</feature>
<feature type="transmembrane region" description="Helical" evidence="8">
    <location>
        <begin position="255"/>
        <end position="274"/>
    </location>
</feature>
<keyword evidence="4 8" id="KW-1003">Cell membrane</keyword>
<dbReference type="EMBL" id="CP018906">
    <property type="protein sequence ID" value="AQW21165.1"/>
    <property type="molecule type" value="Genomic_DNA"/>
</dbReference>
<feature type="transmembrane region" description="Helical" evidence="8">
    <location>
        <begin position="311"/>
        <end position="334"/>
    </location>
</feature>
<dbReference type="InterPro" id="IPR011701">
    <property type="entry name" value="MFS"/>
</dbReference>
<dbReference type="Pfam" id="PF07690">
    <property type="entry name" value="MFS_1"/>
    <property type="match status" value="1"/>
</dbReference>
<evidence type="ECO:0000256" key="7">
    <source>
        <dbReference type="ARBA" id="ARBA00023136"/>
    </source>
</evidence>
<keyword evidence="7 8" id="KW-0472">Membrane</keyword>
<dbReference type="eggNOG" id="COG2814">
    <property type="taxonomic scope" value="Bacteria"/>
</dbReference>
<sequence>MKSNISGKKQAWLAFILGTVSATGPLSMDMYLPALPQMATDLHTQVSVLQLSLSACLIGLALGQLIVGPLSDKFGRKKPLIIGFALFGIVSLMISMTNSITLLIGLRFIQGLAGSSGQVLSRAIARDLFSGPLLTKFYSMLSAVNGIFPVLSPVIGGIIIQYTSWQGIFVVLAVIGLLVVLALFCGIKETLPTNERTDGGFISTIASIGALVKNGRFLRLIISAGLVTGGLFAYISASSFVFQDYFNMSVQNFSFLYALNGIGIAIGSIIPGFLASRVPETKQTKIVLMTAFISSLLLVGSWYTFRSLPIVIVLVFLIVTQFGVLFTLTTSIVMNIGSRNGGSISALFGLAQNGTGSLMSPIVGLFGTATYLPMAVAIAICMILSFTLFSTLNMKPQR</sequence>